<reference evidence="2" key="1">
    <citation type="submission" date="2021-02" db="EMBL/GenBank/DDBJ databases">
        <title>Comparative genomics reveals that relaxation of natural selection precedes convergent phenotypic evolution of cavefish.</title>
        <authorList>
            <person name="Peng Z."/>
        </authorList>
    </citation>
    <scope>NUCLEOTIDE SEQUENCE</scope>
    <source>
        <tissue evidence="2">Muscle</tissue>
    </source>
</reference>
<feature type="compositionally biased region" description="Polar residues" evidence="1">
    <location>
        <begin position="122"/>
        <end position="137"/>
    </location>
</feature>
<feature type="region of interest" description="Disordered" evidence="1">
    <location>
        <begin position="171"/>
        <end position="220"/>
    </location>
</feature>
<protein>
    <submittedName>
        <fullName evidence="2">Uncharacterized protein</fullName>
    </submittedName>
</protein>
<evidence type="ECO:0000256" key="1">
    <source>
        <dbReference type="SAM" id="MobiDB-lite"/>
    </source>
</evidence>
<name>A0A9W7X3N4_TRIRA</name>
<sequence>MCCAVFTPLVLAQYTCYAFSAGRAAKCGYYSGDSHILLSRKQSTFAMNEWTSNLTSSLSSVFSQEDVVHQVVEVIKYLGVSSAMDLKYVGADDFAGVLKPIEARKVIAHFKRLSSGMGMVDDSSNAATSIEESSTGEDSFFNDLDDSVTSDYSTPEVTATRRSVFYVRSPSVSSQSSPSVSSHSSPCVPRQSSQSSSSVPSQSSPNVQSQSSPSVPSAFPSATENNSWHYSFDIPWNKLTSTTRNILENEQRPSAAERREIIRIVVAEILTACKKPGRRHIIEIARKMVIRHPKSFHDEIEGQVVGTGYDSIVKQLMSRIENCRRLQSLANKRCSESGSSENDKKVRKDAYGCINPDPELPAGETRELQKIKQEELIQMFKNKDEDSKKMEQLMLETFSSQRRDILSGQKETKDIIREWPFLFHETGMKLHFRQLTGIHIDDCFEESAATKFRRIFRYFQFVQTDPSSRIGSILSQRLEGCDETCAAVLMLLAHFKEQQDKMFFHVDDTAVATDVDTTKLPWTPCIVVCGNNPLTAKMFMIAVDQVIIHDQLPIFKNAFQMMFCSYYLHNIDYPVEIGATLEFLQRCMFKINPDQGTKVSRKEKGRQYTMNPRVLSLISKIANFEWTE</sequence>
<feature type="region of interest" description="Disordered" evidence="1">
    <location>
        <begin position="121"/>
        <end position="142"/>
    </location>
</feature>
<organism evidence="2 3">
    <name type="scientific">Triplophysa rosa</name>
    <name type="common">Cave loach</name>
    <dbReference type="NCBI Taxonomy" id="992332"/>
    <lineage>
        <taxon>Eukaryota</taxon>
        <taxon>Metazoa</taxon>
        <taxon>Chordata</taxon>
        <taxon>Craniata</taxon>
        <taxon>Vertebrata</taxon>
        <taxon>Euteleostomi</taxon>
        <taxon>Actinopterygii</taxon>
        <taxon>Neopterygii</taxon>
        <taxon>Teleostei</taxon>
        <taxon>Ostariophysi</taxon>
        <taxon>Cypriniformes</taxon>
        <taxon>Nemacheilidae</taxon>
        <taxon>Triplophysa</taxon>
    </lineage>
</organism>
<dbReference type="Proteomes" id="UP001059041">
    <property type="component" value="Linkage Group LG2"/>
</dbReference>
<accession>A0A9W7X3N4</accession>
<dbReference type="AlphaFoldDB" id="A0A9W7X3N4"/>
<gene>
    <name evidence="2" type="ORF">IRJ41_018611</name>
</gene>
<evidence type="ECO:0000313" key="3">
    <source>
        <dbReference type="Proteomes" id="UP001059041"/>
    </source>
</evidence>
<evidence type="ECO:0000313" key="2">
    <source>
        <dbReference type="EMBL" id="KAI7813532.1"/>
    </source>
</evidence>
<dbReference type="PANTHER" id="PTHR31025:SF22">
    <property type="entry name" value="IP13529P"/>
    <property type="match status" value="1"/>
</dbReference>
<dbReference type="PANTHER" id="PTHR31025">
    <property type="entry name" value="SI:CH211-196P9.1-RELATED"/>
    <property type="match status" value="1"/>
</dbReference>
<comment type="caution">
    <text evidence="2">The sequence shown here is derived from an EMBL/GenBank/DDBJ whole genome shotgun (WGS) entry which is preliminary data.</text>
</comment>
<proteinExistence type="predicted"/>
<dbReference type="EMBL" id="JAFHDT010000002">
    <property type="protein sequence ID" value="KAI7813532.1"/>
    <property type="molecule type" value="Genomic_DNA"/>
</dbReference>
<keyword evidence="3" id="KW-1185">Reference proteome</keyword>